<dbReference type="Proteomes" id="UP000612456">
    <property type="component" value="Unassembled WGS sequence"/>
</dbReference>
<dbReference type="AlphaFoldDB" id="A0A916ZFV5"/>
<keyword evidence="7" id="KW-0812">Transmembrane</keyword>
<dbReference type="Pfam" id="PF00672">
    <property type="entry name" value="HAMP"/>
    <property type="match status" value="1"/>
</dbReference>
<feature type="domain" description="HAMP" evidence="8">
    <location>
        <begin position="294"/>
        <end position="346"/>
    </location>
</feature>
<dbReference type="EMBL" id="BMHP01000007">
    <property type="protein sequence ID" value="GGD94961.1"/>
    <property type="molecule type" value="Genomic_DNA"/>
</dbReference>
<gene>
    <name evidence="9" type="ORF">GCM10010911_62030</name>
</gene>
<proteinExistence type="predicted"/>
<dbReference type="GO" id="GO:0005886">
    <property type="term" value="C:plasma membrane"/>
    <property type="evidence" value="ECO:0007669"/>
    <property type="project" value="UniProtKB-SubCell"/>
</dbReference>
<dbReference type="PROSITE" id="PS50885">
    <property type="entry name" value="HAMP"/>
    <property type="match status" value="1"/>
</dbReference>
<evidence type="ECO:0000256" key="5">
    <source>
        <dbReference type="ARBA" id="ARBA00022777"/>
    </source>
</evidence>
<dbReference type="Pfam" id="PF06580">
    <property type="entry name" value="His_kinase"/>
    <property type="match status" value="1"/>
</dbReference>
<keyword evidence="5" id="KW-0418">Kinase</keyword>
<evidence type="ECO:0000313" key="10">
    <source>
        <dbReference type="Proteomes" id="UP000612456"/>
    </source>
</evidence>
<reference evidence="9" key="2">
    <citation type="submission" date="2020-09" db="EMBL/GenBank/DDBJ databases">
        <authorList>
            <person name="Sun Q."/>
            <person name="Zhou Y."/>
        </authorList>
    </citation>
    <scope>NUCLEOTIDE SEQUENCE</scope>
    <source>
        <strain evidence="9">CGMCC 1.15178</strain>
    </source>
</reference>
<dbReference type="InterPro" id="IPR003594">
    <property type="entry name" value="HATPase_dom"/>
</dbReference>
<dbReference type="RefSeq" id="WP_188998446.1">
    <property type="nucleotide sequence ID" value="NZ_BMHP01000007.1"/>
</dbReference>
<keyword evidence="4" id="KW-0808">Transferase</keyword>
<evidence type="ECO:0000313" key="9">
    <source>
        <dbReference type="EMBL" id="GGD94961.1"/>
    </source>
</evidence>
<evidence type="ECO:0000256" key="3">
    <source>
        <dbReference type="ARBA" id="ARBA00022553"/>
    </source>
</evidence>
<feature type="transmembrane region" description="Helical" evidence="7">
    <location>
        <begin position="273"/>
        <end position="293"/>
    </location>
</feature>
<evidence type="ECO:0000256" key="1">
    <source>
        <dbReference type="ARBA" id="ARBA00004651"/>
    </source>
</evidence>
<dbReference type="InterPro" id="IPR036890">
    <property type="entry name" value="HATPase_C_sf"/>
</dbReference>
<organism evidence="9 10">
    <name type="scientific">Paenibacillus nasutitermitis</name>
    <dbReference type="NCBI Taxonomy" id="1652958"/>
    <lineage>
        <taxon>Bacteria</taxon>
        <taxon>Bacillati</taxon>
        <taxon>Bacillota</taxon>
        <taxon>Bacilli</taxon>
        <taxon>Bacillales</taxon>
        <taxon>Paenibacillaceae</taxon>
        <taxon>Paenibacillus</taxon>
    </lineage>
</organism>
<comment type="caution">
    <text evidence="9">The sequence shown here is derived from an EMBL/GenBank/DDBJ whole genome shotgun (WGS) entry which is preliminary data.</text>
</comment>
<keyword evidence="2" id="KW-1003">Cell membrane</keyword>
<keyword evidence="3" id="KW-0597">Phosphoprotein</keyword>
<dbReference type="PANTHER" id="PTHR34220:SF7">
    <property type="entry name" value="SENSOR HISTIDINE KINASE YPDA"/>
    <property type="match status" value="1"/>
</dbReference>
<dbReference type="SUPFAM" id="SSF55874">
    <property type="entry name" value="ATPase domain of HSP90 chaperone/DNA topoisomerase II/histidine kinase"/>
    <property type="match status" value="1"/>
</dbReference>
<name>A0A916ZFV5_9BACL</name>
<dbReference type="Gene3D" id="3.30.565.10">
    <property type="entry name" value="Histidine kinase-like ATPase, C-terminal domain"/>
    <property type="match status" value="1"/>
</dbReference>
<dbReference type="PANTHER" id="PTHR34220">
    <property type="entry name" value="SENSOR HISTIDINE KINASE YPDA"/>
    <property type="match status" value="1"/>
</dbReference>
<accession>A0A916ZFV5</accession>
<evidence type="ECO:0000256" key="2">
    <source>
        <dbReference type="ARBA" id="ARBA00022475"/>
    </source>
</evidence>
<dbReference type="GO" id="GO:0000155">
    <property type="term" value="F:phosphorelay sensor kinase activity"/>
    <property type="evidence" value="ECO:0007669"/>
    <property type="project" value="InterPro"/>
</dbReference>
<sequence length="574" mass="65785">MKLNITRHSIQLKLTLTFLLVLLPLIATSIFANYYSQRVMYDQIYDRTRGALLTTLEYVDQLVRNMDQQTLLISTNPNLVDIWNGNSSPLEDNLLYDVHVVQQQLSAFTNINSIIQEAAILHGESGTGVSTLQGSMKWENVSEETWFADTVEADGALVVHIPLLTDSNTNHHLKQGHIYFTRSLDFFNGGDESNIIMLIVDKNSIEKTIQNLYNTTNTDISLYYNGLPIIENVKQSSSQNSDFYIEEQFGNWSIKFQQSKKELFEQPESMKKLTYLIILISSLLAIIIAWFVYNEISKPLHIISSALKKFSSGMLHFNIKHNRKDEFGYLMNSFNEMARAQKQLIENDYEKELRLARSEFTLLQSQINPHFLYNTLDLIYSVAIKNNITEISEMVMNLARFFRSSLGKGRETFTVEETITHLNYYIRVQQIRLIHFTVAYEMDEDTKSIEIVKLILQPIVENAIVHGLGKMVYDGELIVRTKLVEGDLHIEVEDSGIGIEGQELMEIHEQLAKITSKFYLNDHTSDYNSCYGLKNVKSRLKFYYGETADLLIESKPGIGTKTTLIIPGSRGNNL</sequence>
<dbReference type="Gene3D" id="6.10.340.10">
    <property type="match status" value="1"/>
</dbReference>
<reference evidence="9" key="1">
    <citation type="journal article" date="2014" name="Int. J. Syst. Evol. Microbiol.">
        <title>Complete genome sequence of Corynebacterium casei LMG S-19264T (=DSM 44701T), isolated from a smear-ripened cheese.</title>
        <authorList>
            <consortium name="US DOE Joint Genome Institute (JGI-PGF)"/>
            <person name="Walter F."/>
            <person name="Albersmeier A."/>
            <person name="Kalinowski J."/>
            <person name="Ruckert C."/>
        </authorList>
    </citation>
    <scope>NUCLEOTIDE SEQUENCE</scope>
    <source>
        <strain evidence="9">CGMCC 1.15178</strain>
    </source>
</reference>
<evidence type="ECO:0000259" key="8">
    <source>
        <dbReference type="PROSITE" id="PS50885"/>
    </source>
</evidence>
<dbReference type="Pfam" id="PF02518">
    <property type="entry name" value="HATPase_c"/>
    <property type="match status" value="1"/>
</dbReference>
<evidence type="ECO:0000256" key="4">
    <source>
        <dbReference type="ARBA" id="ARBA00022679"/>
    </source>
</evidence>
<keyword evidence="7" id="KW-1133">Transmembrane helix</keyword>
<dbReference type="InterPro" id="IPR010559">
    <property type="entry name" value="Sig_transdc_His_kin_internal"/>
</dbReference>
<evidence type="ECO:0000256" key="7">
    <source>
        <dbReference type="SAM" id="Phobius"/>
    </source>
</evidence>
<evidence type="ECO:0000256" key="6">
    <source>
        <dbReference type="ARBA" id="ARBA00023136"/>
    </source>
</evidence>
<protein>
    <recommendedName>
        <fullName evidence="8">HAMP domain-containing protein</fullName>
    </recommendedName>
</protein>
<dbReference type="InterPro" id="IPR003660">
    <property type="entry name" value="HAMP_dom"/>
</dbReference>
<dbReference type="CDD" id="cd06225">
    <property type="entry name" value="HAMP"/>
    <property type="match status" value="1"/>
</dbReference>
<dbReference type="SMART" id="SM00304">
    <property type="entry name" value="HAMP"/>
    <property type="match status" value="1"/>
</dbReference>
<dbReference type="InterPro" id="IPR050640">
    <property type="entry name" value="Bact_2-comp_sensor_kinase"/>
</dbReference>
<comment type="subcellular location">
    <subcellularLocation>
        <location evidence="1">Cell membrane</location>
        <topology evidence="1">Multi-pass membrane protein</topology>
    </subcellularLocation>
</comment>
<dbReference type="SUPFAM" id="SSF158472">
    <property type="entry name" value="HAMP domain-like"/>
    <property type="match status" value="1"/>
</dbReference>
<keyword evidence="10" id="KW-1185">Reference proteome</keyword>
<keyword evidence="6 7" id="KW-0472">Membrane</keyword>